<feature type="non-terminal residue" evidence="2">
    <location>
        <position position="80"/>
    </location>
</feature>
<name>A0A3E2GXC7_SCYLI</name>
<feature type="compositionally biased region" description="Acidic residues" evidence="1">
    <location>
        <begin position="41"/>
        <end position="58"/>
    </location>
</feature>
<dbReference type="Proteomes" id="UP000258309">
    <property type="component" value="Unassembled WGS sequence"/>
</dbReference>
<evidence type="ECO:0000313" key="2">
    <source>
        <dbReference type="EMBL" id="RFU25758.1"/>
    </source>
</evidence>
<dbReference type="EMBL" id="NCSJ02000306">
    <property type="protein sequence ID" value="RFU25758.1"/>
    <property type="molecule type" value="Genomic_DNA"/>
</dbReference>
<feature type="non-terminal residue" evidence="2">
    <location>
        <position position="1"/>
    </location>
</feature>
<accession>A0A3E2GXC7</accession>
<evidence type="ECO:0000313" key="3">
    <source>
        <dbReference type="Proteomes" id="UP000258309"/>
    </source>
</evidence>
<feature type="compositionally biased region" description="Gly residues" evidence="1">
    <location>
        <begin position="23"/>
        <end position="33"/>
    </location>
</feature>
<organism evidence="2 3">
    <name type="scientific">Scytalidium lignicola</name>
    <name type="common">Hyphomycete</name>
    <dbReference type="NCBI Taxonomy" id="5539"/>
    <lineage>
        <taxon>Eukaryota</taxon>
        <taxon>Fungi</taxon>
        <taxon>Dikarya</taxon>
        <taxon>Ascomycota</taxon>
        <taxon>Pezizomycotina</taxon>
        <taxon>Leotiomycetes</taxon>
        <taxon>Leotiomycetes incertae sedis</taxon>
        <taxon>Scytalidium</taxon>
    </lineage>
</organism>
<reference evidence="2 3" key="1">
    <citation type="submission" date="2018-05" db="EMBL/GenBank/DDBJ databases">
        <title>Draft genome sequence of Scytalidium lignicola DSM 105466, a ubiquitous saprotrophic fungus.</title>
        <authorList>
            <person name="Buettner E."/>
            <person name="Gebauer A.M."/>
            <person name="Hofrichter M."/>
            <person name="Liers C."/>
            <person name="Kellner H."/>
        </authorList>
    </citation>
    <scope>NUCLEOTIDE SEQUENCE [LARGE SCALE GENOMIC DNA]</scope>
    <source>
        <strain evidence="2 3">DSM 105466</strain>
    </source>
</reference>
<feature type="compositionally biased region" description="Low complexity" evidence="1">
    <location>
        <begin position="7"/>
        <end position="18"/>
    </location>
</feature>
<evidence type="ECO:0000256" key="1">
    <source>
        <dbReference type="SAM" id="MobiDB-lite"/>
    </source>
</evidence>
<keyword evidence="3" id="KW-1185">Reference proteome</keyword>
<proteinExistence type="predicted"/>
<gene>
    <name evidence="2" type="ORF">B7463_g10580</name>
</gene>
<protein>
    <submittedName>
        <fullName evidence="2">Uncharacterized protein</fullName>
    </submittedName>
</protein>
<comment type="caution">
    <text evidence="2">The sequence shown here is derived from an EMBL/GenBank/DDBJ whole genome shotgun (WGS) entry which is preliminary data.</text>
</comment>
<dbReference type="AlphaFoldDB" id="A0A3E2GXC7"/>
<sequence>MDDYLQSSASFADSLGSSRDSDGGYGEGGCVEGGDGRGGDNGDDDDEGGDGDGCDGGDDAAMAATATVITAGNILATSES</sequence>
<feature type="region of interest" description="Disordered" evidence="1">
    <location>
        <begin position="1"/>
        <end position="59"/>
    </location>
</feature>